<sequence>MAMAMAPVCGTTEPQQQQHQQLQQQLVPGTAAGQLTTGTPPASACTAAPTQVPAQQPPASSSSGSRILFLVVVSGADLDCLEEPRPAGPRYTRDALRSLLLLLGCKPRLAYKISSGVFAAVDAAVASARGARGCRRTTFQVHPHRNGKLWVSLTRGDFMGLVSGCAAQYAYKISPNSDELKVACSLRERRRCVVVLLCGTSGSGKSTLASILANRLGITTVISTDSIRHMLRSFSPREACPLLWASTYQAGEFVQPGEGKAGKACSEGERTLAGYKAQCELLAEQLELLVAGCEARQQSLICEGVHLHISFVKKLMGRHPDVLPFLVHIASEGKHVERMAVRAKYMTLDPHKNRYVRYMGSIRLIQEYLVRKADKHDLPRVENSNVDRSVAIIHLTVMGCLRRMARGEPVLDPATGTARLLTTEYAAVLEHLQGEKERAAVVTAAARASNTGQVSSLAAGDDAVDSNRGTAGSSSGSSSQHGAAGASSSRAGQQQQQAAGSAMTPGPSIKAEAVADRAPHAAELLPANGAGSSTPASAGTLSCRTATASPSRTHVHNNKQQELQRAADAVAPPAAAAAAAQGGNPGMLSLQLHDGASLPLQPPARSTAAREAGTYRSSSAGGIAAALAGGAAVCRQGAGLDNRVAAVDDDGAAGSAAADDAPGEVELLPWSPEGPLLRWDRLLQSSRLSPADDGQPGSPVSPLAAAGLALRYPRHCSSLRPDGQDAEGGAHTSAAAAAEDEGHSSGSSGAAADRARAGSSSHAGAEPGRDDGWQDAAAAHRRRQQPEDDLGVSSGEELDELGELGSSDNEGERFLQDYGSMNESTTCDEHDDEEHELLGLRAWNAGMARALWPSYSHVYNAGQPQPAAAAPAAAGGVMSPGSSRGADATAGGSQHMARAQSAGAAAAAAAGTGLGAAGWLGPGQPQQPQLRSRPWSGGSSIASSSRGYRRSAAALARSSSGRRRWSGSGSHEAGAAAVHALRSAAGSPASPGSQMPAMQQQQQQQQEGEQTQQQGAEDRPQAVPR</sequence>
<dbReference type="Proteomes" id="UP000256970">
    <property type="component" value="Unassembled WGS sequence"/>
</dbReference>
<feature type="compositionally biased region" description="Low complexity" evidence="1">
    <location>
        <begin position="15"/>
        <end position="26"/>
    </location>
</feature>
<feature type="compositionally biased region" description="Low complexity" evidence="1">
    <location>
        <begin position="36"/>
        <end position="62"/>
    </location>
</feature>
<feature type="region of interest" description="Disordered" evidence="1">
    <location>
        <begin position="867"/>
        <end position="897"/>
    </location>
</feature>
<protein>
    <recommendedName>
        <fullName evidence="4">Zeta toxin domain-containing protein</fullName>
    </recommendedName>
</protein>
<feature type="region of interest" description="Disordered" evidence="1">
    <location>
        <begin position="525"/>
        <end position="613"/>
    </location>
</feature>
<accession>A0A383VEC6</accession>
<feature type="region of interest" description="Disordered" evidence="1">
    <location>
        <begin position="1"/>
        <end position="62"/>
    </location>
</feature>
<dbReference type="InterPro" id="IPR027417">
    <property type="entry name" value="P-loop_NTPase"/>
</dbReference>
<gene>
    <name evidence="2" type="ORF">BQ4739_LOCUS4407</name>
</gene>
<feature type="compositionally biased region" description="Low complexity" evidence="1">
    <location>
        <begin position="966"/>
        <end position="1015"/>
    </location>
</feature>
<dbReference type="Pfam" id="PF13671">
    <property type="entry name" value="AAA_33"/>
    <property type="match status" value="1"/>
</dbReference>
<feature type="compositionally biased region" description="Low complexity" evidence="1">
    <location>
        <begin position="867"/>
        <end position="876"/>
    </location>
</feature>
<evidence type="ECO:0008006" key="4">
    <source>
        <dbReference type="Google" id="ProtNLM"/>
    </source>
</evidence>
<evidence type="ECO:0000256" key="1">
    <source>
        <dbReference type="SAM" id="MobiDB-lite"/>
    </source>
</evidence>
<feature type="region of interest" description="Disordered" evidence="1">
    <location>
        <begin position="715"/>
        <end position="794"/>
    </location>
</feature>
<dbReference type="EMBL" id="FNXT01000349">
    <property type="protein sequence ID" value="SZX63867.1"/>
    <property type="molecule type" value="Genomic_DNA"/>
</dbReference>
<dbReference type="Gene3D" id="3.40.50.300">
    <property type="entry name" value="P-loop containing nucleotide triphosphate hydrolases"/>
    <property type="match status" value="1"/>
</dbReference>
<feature type="compositionally biased region" description="Low complexity" evidence="1">
    <location>
        <begin position="727"/>
        <end position="737"/>
    </location>
</feature>
<feature type="compositionally biased region" description="Low complexity" evidence="1">
    <location>
        <begin position="471"/>
        <end position="502"/>
    </location>
</feature>
<organism evidence="2 3">
    <name type="scientific">Tetradesmus obliquus</name>
    <name type="common">Green alga</name>
    <name type="synonym">Acutodesmus obliquus</name>
    <dbReference type="NCBI Taxonomy" id="3088"/>
    <lineage>
        <taxon>Eukaryota</taxon>
        <taxon>Viridiplantae</taxon>
        <taxon>Chlorophyta</taxon>
        <taxon>core chlorophytes</taxon>
        <taxon>Chlorophyceae</taxon>
        <taxon>CS clade</taxon>
        <taxon>Sphaeropleales</taxon>
        <taxon>Scenedesmaceae</taxon>
        <taxon>Tetradesmus</taxon>
    </lineage>
</organism>
<evidence type="ECO:0000313" key="3">
    <source>
        <dbReference type="Proteomes" id="UP000256970"/>
    </source>
</evidence>
<dbReference type="PANTHER" id="PTHR33477:SF3">
    <property type="entry name" value="P-LOOP NTPASE DOMAIN-CONTAINING PROTEIN LPA1 HOMOLOG 1"/>
    <property type="match status" value="1"/>
</dbReference>
<dbReference type="AlphaFoldDB" id="A0A383VEC6"/>
<evidence type="ECO:0000313" key="2">
    <source>
        <dbReference type="EMBL" id="SZX63867.1"/>
    </source>
</evidence>
<dbReference type="STRING" id="3088.A0A383VEC6"/>
<feature type="region of interest" description="Disordered" evidence="1">
    <location>
        <begin position="451"/>
        <end position="507"/>
    </location>
</feature>
<reference evidence="2 3" key="1">
    <citation type="submission" date="2016-10" db="EMBL/GenBank/DDBJ databases">
        <authorList>
            <person name="Cai Z."/>
        </authorList>
    </citation>
    <scope>NUCLEOTIDE SEQUENCE [LARGE SCALE GENOMIC DNA]</scope>
</reference>
<feature type="compositionally biased region" description="Low complexity" evidence="1">
    <location>
        <begin position="566"/>
        <end position="580"/>
    </location>
</feature>
<name>A0A383VEC6_TETOB</name>
<keyword evidence="3" id="KW-1185">Reference proteome</keyword>
<feature type="compositionally biased region" description="Basic and acidic residues" evidence="1">
    <location>
        <begin position="1016"/>
        <end position="1025"/>
    </location>
</feature>
<feature type="compositionally biased region" description="Polar residues" evidence="1">
    <location>
        <begin position="530"/>
        <end position="563"/>
    </location>
</feature>
<proteinExistence type="predicted"/>
<dbReference type="SUPFAM" id="SSF52540">
    <property type="entry name" value="P-loop containing nucleoside triphosphate hydrolases"/>
    <property type="match status" value="1"/>
</dbReference>
<feature type="region of interest" description="Disordered" evidence="1">
    <location>
        <begin position="917"/>
        <end position="1025"/>
    </location>
</feature>
<feature type="compositionally biased region" description="Low complexity" evidence="1">
    <location>
        <begin position="922"/>
        <end position="959"/>
    </location>
</feature>
<dbReference type="PANTHER" id="PTHR33477">
    <property type="entry name" value="P-LOOP NTPASE DOMAIN-CONTAINING PROTEIN LPA1 HOMOLOG 1"/>
    <property type="match status" value="1"/>
</dbReference>
<feature type="compositionally biased region" description="Low complexity" evidence="1">
    <location>
        <begin position="744"/>
        <end position="765"/>
    </location>
</feature>